<organism evidence="1 2">
    <name type="scientific">Trichinella papuae</name>
    <dbReference type="NCBI Taxonomy" id="268474"/>
    <lineage>
        <taxon>Eukaryota</taxon>
        <taxon>Metazoa</taxon>
        <taxon>Ecdysozoa</taxon>
        <taxon>Nematoda</taxon>
        <taxon>Enoplea</taxon>
        <taxon>Dorylaimia</taxon>
        <taxon>Trichinellida</taxon>
        <taxon>Trichinellidae</taxon>
        <taxon>Trichinella</taxon>
    </lineage>
</organism>
<evidence type="ECO:0000313" key="2">
    <source>
        <dbReference type="Proteomes" id="UP000054843"/>
    </source>
</evidence>
<dbReference type="Proteomes" id="UP000054843">
    <property type="component" value="Unassembled WGS sequence"/>
</dbReference>
<name>A0A0V1N8F2_9BILA</name>
<evidence type="ECO:0000313" key="1">
    <source>
        <dbReference type="EMBL" id="KRZ80147.1"/>
    </source>
</evidence>
<sequence length="80" mass="9069">MVELIRSSSHELASKLLLLYAKPSMGKQCIRILALKFFDVNFILINSQAINPEEKDDICSLLINSVYGMLYSSKFVLSKQ</sequence>
<gene>
    <name evidence="1" type="ORF">T10_3611</name>
</gene>
<dbReference type="EMBL" id="JYDO01000004">
    <property type="protein sequence ID" value="KRZ80147.1"/>
    <property type="molecule type" value="Genomic_DNA"/>
</dbReference>
<protein>
    <submittedName>
        <fullName evidence="1">Uncharacterized protein</fullName>
    </submittedName>
</protein>
<accession>A0A0V1N8F2</accession>
<comment type="caution">
    <text evidence="1">The sequence shown here is derived from an EMBL/GenBank/DDBJ whole genome shotgun (WGS) entry which is preliminary data.</text>
</comment>
<reference evidence="1 2" key="1">
    <citation type="submission" date="2015-01" db="EMBL/GenBank/DDBJ databases">
        <title>Evolution of Trichinella species and genotypes.</title>
        <authorList>
            <person name="Korhonen P.K."/>
            <person name="Edoardo P."/>
            <person name="Giuseppe L.R."/>
            <person name="Gasser R.B."/>
        </authorList>
    </citation>
    <scope>NUCLEOTIDE SEQUENCE [LARGE SCALE GENOMIC DNA]</scope>
    <source>
        <strain evidence="1">ISS1980</strain>
    </source>
</reference>
<dbReference type="AlphaFoldDB" id="A0A0V1N8F2"/>
<keyword evidence="2" id="KW-1185">Reference proteome</keyword>
<proteinExistence type="predicted"/>